<proteinExistence type="predicted"/>
<dbReference type="InterPro" id="IPR048365">
    <property type="entry name" value="TNP-like_RNaseH_N"/>
</dbReference>
<dbReference type="AlphaFoldDB" id="A0A1Y1N089"/>
<sequence>MVEQYRLKGREVLCNLVMDEMSKKNQVEFTGKTMTGYVHLGFQIHSDEMEEAREVLVFMLVGINGHWKIPVVYLILNGLNSTEKAGVVQEVIKFVHESGVVITSFTFDGAPTNLKTATESGASFDTDNLKPYFSHPITGQNIYIFLDACHMLKLVRNCLADKGTNK</sequence>
<accession>A0A1Y1N089</accession>
<feature type="domain" description="Transposable element P transposase-like RNase H" evidence="1">
    <location>
        <begin position="10"/>
        <end position="119"/>
    </location>
</feature>
<dbReference type="EMBL" id="GEZM01018386">
    <property type="protein sequence ID" value="JAV90223.1"/>
    <property type="molecule type" value="Transcribed_RNA"/>
</dbReference>
<name>A0A1Y1N089_PHOPY</name>
<dbReference type="Pfam" id="PF21787">
    <property type="entry name" value="TNP-like_RNaseH_N"/>
    <property type="match status" value="1"/>
</dbReference>
<organism evidence="2">
    <name type="scientific">Photinus pyralis</name>
    <name type="common">Common eastern firefly</name>
    <name type="synonym">Lampyris pyralis</name>
    <dbReference type="NCBI Taxonomy" id="7054"/>
    <lineage>
        <taxon>Eukaryota</taxon>
        <taxon>Metazoa</taxon>
        <taxon>Ecdysozoa</taxon>
        <taxon>Arthropoda</taxon>
        <taxon>Hexapoda</taxon>
        <taxon>Insecta</taxon>
        <taxon>Pterygota</taxon>
        <taxon>Neoptera</taxon>
        <taxon>Endopterygota</taxon>
        <taxon>Coleoptera</taxon>
        <taxon>Polyphaga</taxon>
        <taxon>Elateriformia</taxon>
        <taxon>Elateroidea</taxon>
        <taxon>Lampyridae</taxon>
        <taxon>Lampyrinae</taxon>
        <taxon>Photinus</taxon>
    </lineage>
</organism>
<dbReference type="EMBL" id="GEZM01018378">
    <property type="protein sequence ID" value="JAV90270.1"/>
    <property type="molecule type" value="Transcribed_RNA"/>
</dbReference>
<evidence type="ECO:0000259" key="1">
    <source>
        <dbReference type="Pfam" id="PF21787"/>
    </source>
</evidence>
<evidence type="ECO:0000313" key="2">
    <source>
        <dbReference type="EMBL" id="JAV90270.1"/>
    </source>
</evidence>
<protein>
    <recommendedName>
        <fullName evidence="1">Transposable element P transposase-like RNase H domain-containing protein</fullName>
    </recommendedName>
</protein>
<reference evidence="2" key="1">
    <citation type="journal article" date="2016" name="Sci. Rep.">
        <title>Molecular characterization of firefly nuptial gifts: a multi-omics approach sheds light on postcopulatory sexual selection.</title>
        <authorList>
            <person name="Al-Wathiqui N."/>
            <person name="Fallon T.R."/>
            <person name="South A."/>
            <person name="Weng J.K."/>
            <person name="Lewis S.M."/>
        </authorList>
    </citation>
    <scope>NUCLEOTIDE SEQUENCE</scope>
</reference>
<dbReference type="EMBL" id="GEZM01018387">
    <property type="protein sequence ID" value="JAV90209.1"/>
    <property type="molecule type" value="Transcribed_RNA"/>
</dbReference>
<dbReference type="EMBL" id="GEZM01018385">
    <property type="protein sequence ID" value="JAV90226.1"/>
    <property type="molecule type" value="Transcribed_RNA"/>
</dbReference>